<feature type="transmembrane region" description="Helical" evidence="2">
    <location>
        <begin position="243"/>
        <end position="266"/>
    </location>
</feature>
<feature type="transmembrane region" description="Helical" evidence="2">
    <location>
        <begin position="160"/>
        <end position="182"/>
    </location>
</feature>
<keyword evidence="4" id="KW-1185">Reference proteome</keyword>
<proteinExistence type="predicted"/>
<name>A0A9P9EUY7_9HYPO</name>
<feature type="transmembrane region" description="Helical" evidence="2">
    <location>
        <begin position="57"/>
        <end position="75"/>
    </location>
</feature>
<feature type="transmembrane region" description="Helical" evidence="2">
    <location>
        <begin position="278"/>
        <end position="297"/>
    </location>
</feature>
<feature type="region of interest" description="Disordered" evidence="1">
    <location>
        <begin position="335"/>
        <end position="369"/>
    </location>
</feature>
<dbReference type="InterPro" id="IPR021460">
    <property type="entry name" value="DUF3112"/>
</dbReference>
<dbReference type="PANTHER" id="PTHR35184">
    <property type="entry name" value="YALI0C10208P"/>
    <property type="match status" value="1"/>
</dbReference>
<evidence type="ECO:0000313" key="4">
    <source>
        <dbReference type="Proteomes" id="UP000717696"/>
    </source>
</evidence>
<protein>
    <submittedName>
        <fullName evidence="3">Uncharacterized protein</fullName>
    </submittedName>
</protein>
<evidence type="ECO:0000313" key="3">
    <source>
        <dbReference type="EMBL" id="KAH7145779.1"/>
    </source>
</evidence>
<feature type="transmembrane region" description="Helical" evidence="2">
    <location>
        <begin position="87"/>
        <end position="110"/>
    </location>
</feature>
<feature type="compositionally biased region" description="Basic and acidic residues" evidence="1">
    <location>
        <begin position="341"/>
        <end position="362"/>
    </location>
</feature>
<feature type="transmembrane region" description="Helical" evidence="2">
    <location>
        <begin position="116"/>
        <end position="140"/>
    </location>
</feature>
<dbReference type="PANTHER" id="PTHR35184:SF1">
    <property type="entry name" value="INTEGRAL MEMBRANE PROTEIN"/>
    <property type="match status" value="1"/>
</dbReference>
<sequence length="369" mass="40833">MTFSRNGRHAGASPGQPYTCPMTNCRQLTFLLPQGPPYLPTTAGLGGRPTPSVDDPISGVLLAFFVAGAVLNMTILQLNKRRSHKFLLSGLLFGFCMARISANVLRIAWASHPTNASLAIAAQVFVNAGVVLLFVVNLIFTQRILRAYHPHIGWSKPVTIFFRFLFFSVVANLIMVIVAVVYSFYTLDPTTRLQLRKIQLTAVTYLAILAFLPLPITGISILLPRKAPMDKFGQGRMRTKIGLLVFTASLLTLGAAFRAGVAYQIRPITNPAWFHHKACFYVFNYVIELIVVYSYALSRFDRRFHIPNGSSGPGAYSSSGDSAVSNDGIYRVNTESEVFGNDERPRPHRENQKEEPMADISRRPSSTST</sequence>
<evidence type="ECO:0000256" key="2">
    <source>
        <dbReference type="SAM" id="Phobius"/>
    </source>
</evidence>
<dbReference type="Pfam" id="PF11309">
    <property type="entry name" value="DUF3112"/>
    <property type="match status" value="1"/>
</dbReference>
<dbReference type="EMBL" id="JAGMUU010000009">
    <property type="protein sequence ID" value="KAH7145779.1"/>
    <property type="molecule type" value="Genomic_DNA"/>
</dbReference>
<keyword evidence="2" id="KW-0472">Membrane</keyword>
<dbReference type="Proteomes" id="UP000717696">
    <property type="component" value="Unassembled WGS sequence"/>
</dbReference>
<gene>
    <name evidence="3" type="ORF">B0J13DRAFT_584799</name>
</gene>
<keyword evidence="2" id="KW-0812">Transmembrane</keyword>
<accession>A0A9P9EUY7</accession>
<organism evidence="3 4">
    <name type="scientific">Dactylonectria estremocensis</name>
    <dbReference type="NCBI Taxonomy" id="1079267"/>
    <lineage>
        <taxon>Eukaryota</taxon>
        <taxon>Fungi</taxon>
        <taxon>Dikarya</taxon>
        <taxon>Ascomycota</taxon>
        <taxon>Pezizomycotina</taxon>
        <taxon>Sordariomycetes</taxon>
        <taxon>Hypocreomycetidae</taxon>
        <taxon>Hypocreales</taxon>
        <taxon>Nectriaceae</taxon>
        <taxon>Dactylonectria</taxon>
    </lineage>
</organism>
<dbReference type="AlphaFoldDB" id="A0A9P9EUY7"/>
<comment type="caution">
    <text evidence="3">The sequence shown here is derived from an EMBL/GenBank/DDBJ whole genome shotgun (WGS) entry which is preliminary data.</text>
</comment>
<feature type="transmembrane region" description="Helical" evidence="2">
    <location>
        <begin position="202"/>
        <end position="223"/>
    </location>
</feature>
<reference evidence="3" key="1">
    <citation type="journal article" date="2021" name="Nat. Commun.">
        <title>Genetic determinants of endophytism in the Arabidopsis root mycobiome.</title>
        <authorList>
            <person name="Mesny F."/>
            <person name="Miyauchi S."/>
            <person name="Thiergart T."/>
            <person name="Pickel B."/>
            <person name="Atanasova L."/>
            <person name="Karlsson M."/>
            <person name="Huettel B."/>
            <person name="Barry K.W."/>
            <person name="Haridas S."/>
            <person name="Chen C."/>
            <person name="Bauer D."/>
            <person name="Andreopoulos W."/>
            <person name="Pangilinan J."/>
            <person name="LaButti K."/>
            <person name="Riley R."/>
            <person name="Lipzen A."/>
            <person name="Clum A."/>
            <person name="Drula E."/>
            <person name="Henrissat B."/>
            <person name="Kohler A."/>
            <person name="Grigoriev I.V."/>
            <person name="Martin F.M."/>
            <person name="Hacquard S."/>
        </authorList>
    </citation>
    <scope>NUCLEOTIDE SEQUENCE</scope>
    <source>
        <strain evidence="3">MPI-CAGE-AT-0021</strain>
    </source>
</reference>
<dbReference type="OrthoDB" id="3357002at2759"/>
<evidence type="ECO:0000256" key="1">
    <source>
        <dbReference type="SAM" id="MobiDB-lite"/>
    </source>
</evidence>
<keyword evidence="2" id="KW-1133">Transmembrane helix</keyword>